<dbReference type="HOGENOM" id="CLU_1995706_0_0_1"/>
<protein>
    <submittedName>
        <fullName evidence="2">Uncharacterized protein</fullName>
    </submittedName>
</protein>
<gene>
    <name evidence="2" type="ORF">AMTR_s00065p00168320</name>
</gene>
<feature type="compositionally biased region" description="Basic and acidic residues" evidence="1">
    <location>
        <begin position="90"/>
        <end position="107"/>
    </location>
</feature>
<name>U5D837_AMBTC</name>
<proteinExistence type="predicted"/>
<accession>U5D837</accession>
<keyword evidence="3" id="KW-1185">Reference proteome</keyword>
<dbReference type="Gramene" id="ERN18629">
    <property type="protein sequence ID" value="ERN18629"/>
    <property type="gene ID" value="AMTR_s00065p00168320"/>
</dbReference>
<reference evidence="3" key="1">
    <citation type="journal article" date="2013" name="Science">
        <title>The Amborella genome and the evolution of flowering plants.</title>
        <authorList>
            <consortium name="Amborella Genome Project"/>
        </authorList>
    </citation>
    <scope>NUCLEOTIDE SEQUENCE [LARGE SCALE GENOMIC DNA]</scope>
</reference>
<organism evidence="2 3">
    <name type="scientific">Amborella trichopoda</name>
    <dbReference type="NCBI Taxonomy" id="13333"/>
    <lineage>
        <taxon>Eukaryota</taxon>
        <taxon>Viridiplantae</taxon>
        <taxon>Streptophyta</taxon>
        <taxon>Embryophyta</taxon>
        <taxon>Tracheophyta</taxon>
        <taxon>Spermatophyta</taxon>
        <taxon>Magnoliopsida</taxon>
        <taxon>Amborellales</taxon>
        <taxon>Amborellaceae</taxon>
        <taxon>Amborella</taxon>
    </lineage>
</organism>
<dbReference type="Proteomes" id="UP000017836">
    <property type="component" value="Unassembled WGS sequence"/>
</dbReference>
<evidence type="ECO:0000313" key="2">
    <source>
        <dbReference type="EMBL" id="ERN18629.1"/>
    </source>
</evidence>
<feature type="region of interest" description="Disordered" evidence="1">
    <location>
        <begin position="82"/>
        <end position="125"/>
    </location>
</feature>
<sequence length="125" mass="13291">MVEIGGIDIPHELALCLGHVAEDQVPEVPFPVPEPVDGGGMPFDEEEVGNPGDGMGDLGLVQPPLIGDWNAMHKHDLEDRVAELASKNGKGKDKVAPKPTRSSDRMDVNVGPRVFARANCDDDSG</sequence>
<feature type="region of interest" description="Disordered" evidence="1">
    <location>
        <begin position="27"/>
        <end position="62"/>
    </location>
</feature>
<evidence type="ECO:0000313" key="3">
    <source>
        <dbReference type="Proteomes" id="UP000017836"/>
    </source>
</evidence>
<dbReference type="EMBL" id="KI392088">
    <property type="protein sequence ID" value="ERN18629.1"/>
    <property type="molecule type" value="Genomic_DNA"/>
</dbReference>
<evidence type="ECO:0000256" key="1">
    <source>
        <dbReference type="SAM" id="MobiDB-lite"/>
    </source>
</evidence>
<dbReference type="AlphaFoldDB" id="U5D837"/>